<keyword evidence="2 6" id="KW-0378">Hydrolase</keyword>
<dbReference type="InterPro" id="IPR036156">
    <property type="entry name" value="Beta-gal/glucu_dom_sf"/>
</dbReference>
<evidence type="ECO:0000256" key="4">
    <source>
        <dbReference type="SAM" id="MobiDB-lite"/>
    </source>
</evidence>
<evidence type="ECO:0000256" key="1">
    <source>
        <dbReference type="ARBA" id="ARBA00007401"/>
    </source>
</evidence>
<dbReference type="Pfam" id="PF02836">
    <property type="entry name" value="Glyco_hydro_2_C"/>
    <property type="match status" value="1"/>
</dbReference>
<name>A0A544YA54_9ACTN</name>
<evidence type="ECO:0000313" key="7">
    <source>
        <dbReference type="Proteomes" id="UP000316541"/>
    </source>
</evidence>
<dbReference type="InterPro" id="IPR008979">
    <property type="entry name" value="Galactose-bd-like_sf"/>
</dbReference>
<dbReference type="SUPFAM" id="SSF51445">
    <property type="entry name" value="(Trans)glycosidases"/>
    <property type="match status" value="1"/>
</dbReference>
<dbReference type="InterPro" id="IPR051913">
    <property type="entry name" value="GH2_Domain-Containing"/>
</dbReference>
<dbReference type="Pfam" id="PF22666">
    <property type="entry name" value="Glyco_hydro_2_N2"/>
    <property type="match status" value="1"/>
</dbReference>
<dbReference type="Gene3D" id="3.20.20.80">
    <property type="entry name" value="Glycosidases"/>
    <property type="match status" value="1"/>
</dbReference>
<feature type="region of interest" description="Disordered" evidence="4">
    <location>
        <begin position="1"/>
        <end position="21"/>
    </location>
</feature>
<dbReference type="InterPro" id="IPR006103">
    <property type="entry name" value="Glyco_hydro_2_cat"/>
</dbReference>
<dbReference type="InterPro" id="IPR006102">
    <property type="entry name" value="Ig-like_GH2"/>
</dbReference>
<dbReference type="Pfam" id="PF00703">
    <property type="entry name" value="Glyco_hydro_2"/>
    <property type="match status" value="1"/>
</dbReference>
<dbReference type="InterPro" id="IPR013783">
    <property type="entry name" value="Ig-like_fold"/>
</dbReference>
<dbReference type="InterPro" id="IPR037524">
    <property type="entry name" value="PA14/GLEYA"/>
</dbReference>
<dbReference type="Gene3D" id="2.60.120.260">
    <property type="entry name" value="Galactose-binding domain-like"/>
    <property type="match status" value="1"/>
</dbReference>
<dbReference type="PANTHER" id="PTHR42732:SF2">
    <property type="entry name" value="BETA-MANNOSIDASE"/>
    <property type="match status" value="1"/>
</dbReference>
<feature type="domain" description="PA14" evidence="5">
    <location>
        <begin position="66"/>
        <end position="210"/>
    </location>
</feature>
<reference evidence="6 7" key="1">
    <citation type="submission" date="2019-07" db="EMBL/GenBank/DDBJ databases">
        <title>Microbispora hainanensis DSM 45428.</title>
        <authorList>
            <person name="Thawai C."/>
        </authorList>
    </citation>
    <scope>NUCLEOTIDE SEQUENCE [LARGE SCALE GENOMIC DNA]</scope>
    <source>
        <strain evidence="6 7">DSM 45428</strain>
    </source>
</reference>
<dbReference type="SUPFAM" id="SSF49785">
    <property type="entry name" value="Galactose-binding domain-like"/>
    <property type="match status" value="1"/>
</dbReference>
<proteinExistence type="inferred from homology"/>
<dbReference type="SMART" id="SM00758">
    <property type="entry name" value="PA14"/>
    <property type="match status" value="1"/>
</dbReference>
<keyword evidence="3" id="KW-0326">Glycosidase</keyword>
<dbReference type="Gene3D" id="2.60.40.10">
    <property type="entry name" value="Immunoglobulins"/>
    <property type="match status" value="1"/>
</dbReference>
<comment type="caution">
    <text evidence="6">The sequence shown here is derived from an EMBL/GenBank/DDBJ whole genome shotgun (WGS) entry which is preliminary data.</text>
</comment>
<dbReference type="AlphaFoldDB" id="A0A544YA54"/>
<gene>
    <name evidence="6" type="ORF">FLX08_34880</name>
</gene>
<dbReference type="Pfam" id="PF07691">
    <property type="entry name" value="PA14"/>
    <property type="match status" value="1"/>
</dbReference>
<evidence type="ECO:0000313" key="6">
    <source>
        <dbReference type="EMBL" id="TQS13628.1"/>
    </source>
</evidence>
<dbReference type="Proteomes" id="UP000316541">
    <property type="component" value="Unassembled WGS sequence"/>
</dbReference>
<evidence type="ECO:0000256" key="3">
    <source>
        <dbReference type="ARBA" id="ARBA00023295"/>
    </source>
</evidence>
<dbReference type="GO" id="GO:0004553">
    <property type="term" value="F:hydrolase activity, hydrolyzing O-glycosyl compounds"/>
    <property type="evidence" value="ECO:0007669"/>
    <property type="project" value="InterPro"/>
</dbReference>
<dbReference type="PANTHER" id="PTHR42732">
    <property type="entry name" value="BETA-GALACTOSIDASE"/>
    <property type="match status" value="1"/>
</dbReference>
<evidence type="ECO:0000259" key="5">
    <source>
        <dbReference type="PROSITE" id="PS51820"/>
    </source>
</evidence>
<dbReference type="EMBL" id="VIRM01000063">
    <property type="protein sequence ID" value="TQS13628.1"/>
    <property type="molecule type" value="Genomic_DNA"/>
</dbReference>
<dbReference type="SUPFAM" id="SSF56988">
    <property type="entry name" value="Anthrax protective antigen"/>
    <property type="match status" value="1"/>
</dbReference>
<dbReference type="InterPro" id="IPR054593">
    <property type="entry name" value="Beta-mannosidase-like_N2"/>
</dbReference>
<organism evidence="6 7">
    <name type="scientific">Microbispora hainanensis</name>
    <dbReference type="NCBI Taxonomy" id="568844"/>
    <lineage>
        <taxon>Bacteria</taxon>
        <taxon>Bacillati</taxon>
        <taxon>Actinomycetota</taxon>
        <taxon>Actinomycetes</taxon>
        <taxon>Streptosporangiales</taxon>
        <taxon>Streptosporangiaceae</taxon>
        <taxon>Microbispora</taxon>
    </lineage>
</organism>
<feature type="region of interest" description="Disordered" evidence="4">
    <location>
        <begin position="465"/>
        <end position="485"/>
    </location>
</feature>
<evidence type="ECO:0000256" key="2">
    <source>
        <dbReference type="ARBA" id="ARBA00022801"/>
    </source>
</evidence>
<feature type="compositionally biased region" description="Basic residues" evidence="4">
    <location>
        <begin position="1"/>
        <end position="18"/>
    </location>
</feature>
<dbReference type="PROSITE" id="PS51820">
    <property type="entry name" value="PA14"/>
    <property type="match status" value="1"/>
</dbReference>
<sequence length="885" mass="96353">MAGGRRRAVRSARCRRRTGPAPYGVPARACPQERIPVRKPILLLLAVVLGAVWQVAGPGPATAAGAERHGLRGDYYLSSAAGKFDFAQLKATVIDPDLELPDLNPVFTSLTGREDDVTVRWTGRIQPAYSEAYTFSIIGDNGFRLWVDDSLVIDHWVDDWDKEQTGTPITLEAGRKYDVKVEYFEHYGGANLHLRWQSASQPKQAVPADAFYLPEGFDPPGPDGVAVDAAGDTATLDFGDTALAALPAGVAEHFGLTVAGTKWQVASAALDGTTKVKLKLAFPIPRLATDIRASYDGDGGLATADGGAIEAFAWVPVSNASTYVLKTRWSGKVDANRPLPDYPRPQLVRDRWQNLNGTWQFAAATEGEAPPFGRDLAERIVVPYPVESSLSGIGRHEERMWYRRTFEVPASWKKDRVLLHLDAVDYESVVYVNGKQAGTHKGGFDRFTVDVTDALTGKGPQELVVGVSDPTGAGGQPKGKQTLNPGGIWYTPASGIWQTVWMEPVDRTHIEAVDTIPEVLGQSLRVKVKASGDATAVVTARAGKRVIGKVSGPVGKELAVPIPDPHLWTPRDPYLYDLTVELKGGDKVESYFGMRSISVGRVNGTTRVLLNGKPVFQFGPLDQGYWPDGIFTAPTDEALRYDLEQTKALGFNMVRKHMKVESDRWYAYADKLGLLVWQDMPSTNGSPTAADKQQFESELRAMVDQHRSSPSIVMWVPFNESWGQYDVSRIADYVKELDPSRLVNNMSGINCCGSQDGGNGDVMDYHIYPGPGSPGRPGFFRASVLGEYGGLALPVVGHTWTGGGWGYAVEADSEALTKRFLEMDEALRTLHACNGLSAAVYTQTTDVETEINGLMTYDRAVTKPDVKRLHDANTALTGEILPACA</sequence>
<dbReference type="InterPro" id="IPR011658">
    <property type="entry name" value="PA14_dom"/>
</dbReference>
<dbReference type="GO" id="GO:0005975">
    <property type="term" value="P:carbohydrate metabolic process"/>
    <property type="evidence" value="ECO:0007669"/>
    <property type="project" value="InterPro"/>
</dbReference>
<dbReference type="InterPro" id="IPR017853">
    <property type="entry name" value="GH"/>
</dbReference>
<dbReference type="SUPFAM" id="SSF49303">
    <property type="entry name" value="beta-Galactosidase/glucuronidase domain"/>
    <property type="match status" value="1"/>
</dbReference>
<comment type="similarity">
    <text evidence="1">Belongs to the glycosyl hydrolase 2 family.</text>
</comment>
<protein>
    <submittedName>
        <fullName evidence="6">Glycoside hydrolase family 2</fullName>
    </submittedName>
</protein>
<dbReference type="Gene3D" id="3.90.182.10">
    <property type="entry name" value="Toxin - Anthrax Protective Antigen,domain 1"/>
    <property type="match status" value="1"/>
</dbReference>
<accession>A0A544YA54</accession>